<dbReference type="AlphaFoldDB" id="A0A5C3QYB4"/>
<evidence type="ECO:0000313" key="2">
    <source>
        <dbReference type="EMBL" id="TFL07006.1"/>
    </source>
</evidence>
<feature type="region of interest" description="Disordered" evidence="1">
    <location>
        <begin position="132"/>
        <end position="186"/>
    </location>
</feature>
<gene>
    <name evidence="2" type="ORF">BDV98DRAFT_557096</name>
</gene>
<feature type="region of interest" description="Disordered" evidence="1">
    <location>
        <begin position="1"/>
        <end position="28"/>
    </location>
</feature>
<organism evidence="2 3">
    <name type="scientific">Pterulicium gracile</name>
    <dbReference type="NCBI Taxonomy" id="1884261"/>
    <lineage>
        <taxon>Eukaryota</taxon>
        <taxon>Fungi</taxon>
        <taxon>Dikarya</taxon>
        <taxon>Basidiomycota</taxon>
        <taxon>Agaricomycotina</taxon>
        <taxon>Agaricomycetes</taxon>
        <taxon>Agaricomycetidae</taxon>
        <taxon>Agaricales</taxon>
        <taxon>Pleurotineae</taxon>
        <taxon>Pterulaceae</taxon>
        <taxon>Pterulicium</taxon>
    </lineage>
</organism>
<dbReference type="Proteomes" id="UP000305067">
    <property type="component" value="Unassembled WGS sequence"/>
</dbReference>
<sequence length="200" mass="22294">MSSRSSPPYSYPTPNTTPVKNDQWGQPEQQVKCRGCGRYFTTDEWNRHANECAIIRQMTGRAPLMRTSDHHTSAGHVSSSSGSYPNQQYLSSAHHGQPHYGHPAQYQQPITPPKRGTAIPVHQYPGHSSGIPINHQPHYSYHQNPTPPHTPPGNTATFSTFQVDQYTPASTSGGKPRANRKRGLDDIKMYDGASQQFFNQ</sequence>
<feature type="compositionally biased region" description="Polar residues" evidence="1">
    <location>
        <begin position="19"/>
        <end position="28"/>
    </location>
</feature>
<proteinExistence type="predicted"/>
<dbReference type="EMBL" id="ML178814">
    <property type="protein sequence ID" value="TFL07006.1"/>
    <property type="molecule type" value="Genomic_DNA"/>
</dbReference>
<evidence type="ECO:0000256" key="1">
    <source>
        <dbReference type="SAM" id="MobiDB-lite"/>
    </source>
</evidence>
<evidence type="ECO:0000313" key="3">
    <source>
        <dbReference type="Proteomes" id="UP000305067"/>
    </source>
</evidence>
<reference evidence="2 3" key="1">
    <citation type="journal article" date="2019" name="Nat. Ecol. Evol.">
        <title>Megaphylogeny resolves global patterns of mushroom evolution.</title>
        <authorList>
            <person name="Varga T."/>
            <person name="Krizsan K."/>
            <person name="Foldi C."/>
            <person name="Dima B."/>
            <person name="Sanchez-Garcia M."/>
            <person name="Sanchez-Ramirez S."/>
            <person name="Szollosi G.J."/>
            <person name="Szarkandi J.G."/>
            <person name="Papp V."/>
            <person name="Albert L."/>
            <person name="Andreopoulos W."/>
            <person name="Angelini C."/>
            <person name="Antonin V."/>
            <person name="Barry K.W."/>
            <person name="Bougher N.L."/>
            <person name="Buchanan P."/>
            <person name="Buyck B."/>
            <person name="Bense V."/>
            <person name="Catcheside P."/>
            <person name="Chovatia M."/>
            <person name="Cooper J."/>
            <person name="Damon W."/>
            <person name="Desjardin D."/>
            <person name="Finy P."/>
            <person name="Geml J."/>
            <person name="Haridas S."/>
            <person name="Hughes K."/>
            <person name="Justo A."/>
            <person name="Karasinski D."/>
            <person name="Kautmanova I."/>
            <person name="Kiss B."/>
            <person name="Kocsube S."/>
            <person name="Kotiranta H."/>
            <person name="LaButti K.M."/>
            <person name="Lechner B.E."/>
            <person name="Liimatainen K."/>
            <person name="Lipzen A."/>
            <person name="Lukacs Z."/>
            <person name="Mihaltcheva S."/>
            <person name="Morgado L.N."/>
            <person name="Niskanen T."/>
            <person name="Noordeloos M.E."/>
            <person name="Ohm R.A."/>
            <person name="Ortiz-Santana B."/>
            <person name="Ovrebo C."/>
            <person name="Racz N."/>
            <person name="Riley R."/>
            <person name="Savchenko A."/>
            <person name="Shiryaev A."/>
            <person name="Soop K."/>
            <person name="Spirin V."/>
            <person name="Szebenyi C."/>
            <person name="Tomsovsky M."/>
            <person name="Tulloss R.E."/>
            <person name="Uehling J."/>
            <person name="Grigoriev I.V."/>
            <person name="Vagvolgyi C."/>
            <person name="Papp T."/>
            <person name="Martin F.M."/>
            <person name="Miettinen O."/>
            <person name="Hibbett D.S."/>
            <person name="Nagy L.G."/>
        </authorList>
    </citation>
    <scope>NUCLEOTIDE SEQUENCE [LARGE SCALE GENOMIC DNA]</scope>
    <source>
        <strain evidence="2 3">CBS 309.79</strain>
    </source>
</reference>
<protein>
    <submittedName>
        <fullName evidence="2">Uncharacterized protein</fullName>
    </submittedName>
</protein>
<accession>A0A5C3QYB4</accession>
<name>A0A5C3QYB4_9AGAR</name>
<keyword evidence="3" id="KW-1185">Reference proteome</keyword>
<feature type="compositionally biased region" description="Low complexity" evidence="1">
    <location>
        <begin position="1"/>
        <end position="18"/>
    </location>
</feature>
<feature type="compositionally biased region" description="Polar residues" evidence="1">
    <location>
        <begin position="158"/>
        <end position="173"/>
    </location>
</feature>